<dbReference type="OrthoDB" id="1368at2759"/>
<comment type="caution">
    <text evidence="1">The sequence shown here is derived from an EMBL/GenBank/DDBJ whole genome shotgun (WGS) entry which is preliminary data.</text>
</comment>
<protein>
    <submittedName>
        <fullName evidence="1">3660_t:CDS:1</fullName>
    </submittedName>
</protein>
<reference evidence="1" key="1">
    <citation type="submission" date="2021-06" db="EMBL/GenBank/DDBJ databases">
        <authorList>
            <person name="Kallberg Y."/>
            <person name="Tangrot J."/>
            <person name="Rosling A."/>
        </authorList>
    </citation>
    <scope>NUCLEOTIDE SEQUENCE</scope>
    <source>
        <strain evidence="1">IN212</strain>
    </source>
</reference>
<evidence type="ECO:0000313" key="2">
    <source>
        <dbReference type="Proteomes" id="UP000789396"/>
    </source>
</evidence>
<keyword evidence="2" id="KW-1185">Reference proteome</keyword>
<proteinExistence type="predicted"/>
<dbReference type="EMBL" id="CAJVPZ010079053">
    <property type="protein sequence ID" value="CAG8806692.1"/>
    <property type="molecule type" value="Genomic_DNA"/>
</dbReference>
<name>A0A9N9K408_9GLOM</name>
<accession>A0A9N9K408</accession>
<dbReference type="AlphaFoldDB" id="A0A9N9K408"/>
<evidence type="ECO:0000313" key="1">
    <source>
        <dbReference type="EMBL" id="CAG8806692.1"/>
    </source>
</evidence>
<dbReference type="Proteomes" id="UP000789396">
    <property type="component" value="Unassembled WGS sequence"/>
</dbReference>
<feature type="non-terminal residue" evidence="1">
    <location>
        <position position="79"/>
    </location>
</feature>
<organism evidence="1 2">
    <name type="scientific">Racocetra fulgida</name>
    <dbReference type="NCBI Taxonomy" id="60492"/>
    <lineage>
        <taxon>Eukaryota</taxon>
        <taxon>Fungi</taxon>
        <taxon>Fungi incertae sedis</taxon>
        <taxon>Mucoromycota</taxon>
        <taxon>Glomeromycotina</taxon>
        <taxon>Glomeromycetes</taxon>
        <taxon>Diversisporales</taxon>
        <taxon>Gigasporaceae</taxon>
        <taxon>Racocetra</taxon>
    </lineage>
</organism>
<feature type="non-terminal residue" evidence="1">
    <location>
        <position position="1"/>
    </location>
</feature>
<sequence>YWEGRRTWSSMVSAIRHLTRHILVGFAFAVKHYLREEEGNKCEDVRPFISDIKSSLPGFINLKEQDAAEKNKVQNKKDW</sequence>
<gene>
    <name evidence="1" type="ORF">RFULGI_LOCUS18305</name>
</gene>